<reference evidence="9" key="1">
    <citation type="journal article" date="2015" name="Nature">
        <title>Complex archaea that bridge the gap between prokaryotes and eukaryotes.</title>
        <authorList>
            <person name="Spang A."/>
            <person name="Saw J.H."/>
            <person name="Jorgensen S.L."/>
            <person name="Zaremba-Niedzwiedzka K."/>
            <person name="Martijn J."/>
            <person name="Lind A.E."/>
            <person name="van Eijk R."/>
            <person name="Schleper C."/>
            <person name="Guy L."/>
            <person name="Ettema T.J."/>
        </authorList>
    </citation>
    <scope>NUCLEOTIDE SEQUENCE</scope>
</reference>
<comment type="caution">
    <text evidence="9">The sequence shown here is derived from an EMBL/GenBank/DDBJ whole genome shotgun (WGS) entry which is preliminary data.</text>
</comment>
<dbReference type="InterPro" id="IPR001610">
    <property type="entry name" value="PAC"/>
</dbReference>
<dbReference type="CDD" id="cd00130">
    <property type="entry name" value="PAS"/>
    <property type="match status" value="3"/>
</dbReference>
<accession>A0A0F9ESU5</accession>
<keyword evidence="5" id="KW-0418">Kinase</keyword>
<feature type="domain" description="PAS" evidence="7">
    <location>
        <begin position="281"/>
        <end position="335"/>
    </location>
</feature>
<dbReference type="SUPFAM" id="SSF47384">
    <property type="entry name" value="Homodimeric domain of signal transducing histidine kinase"/>
    <property type="match status" value="1"/>
</dbReference>
<dbReference type="CDD" id="cd00082">
    <property type="entry name" value="HisKA"/>
    <property type="match status" value="1"/>
</dbReference>
<dbReference type="InterPro" id="IPR000700">
    <property type="entry name" value="PAS-assoc_C"/>
</dbReference>
<keyword evidence="4" id="KW-0808">Transferase</keyword>
<feature type="non-terminal residue" evidence="9">
    <location>
        <position position="1"/>
    </location>
</feature>
<evidence type="ECO:0000256" key="3">
    <source>
        <dbReference type="ARBA" id="ARBA00022553"/>
    </source>
</evidence>
<evidence type="ECO:0000256" key="6">
    <source>
        <dbReference type="SAM" id="Coils"/>
    </source>
</evidence>
<dbReference type="Gene3D" id="3.30.450.20">
    <property type="entry name" value="PAS domain"/>
    <property type="match status" value="5"/>
</dbReference>
<feature type="domain" description="PAC" evidence="8">
    <location>
        <begin position="341"/>
        <end position="402"/>
    </location>
</feature>
<proteinExistence type="predicted"/>
<feature type="non-terminal residue" evidence="9">
    <location>
        <position position="672"/>
    </location>
</feature>
<dbReference type="EMBL" id="LAZR01026242">
    <property type="protein sequence ID" value="KKL69336.1"/>
    <property type="molecule type" value="Genomic_DNA"/>
</dbReference>
<dbReference type="InterPro" id="IPR036097">
    <property type="entry name" value="HisK_dim/P_sf"/>
</dbReference>
<dbReference type="InterPro" id="IPR035965">
    <property type="entry name" value="PAS-like_dom_sf"/>
</dbReference>
<dbReference type="GO" id="GO:0000155">
    <property type="term" value="F:phosphorelay sensor kinase activity"/>
    <property type="evidence" value="ECO:0007669"/>
    <property type="project" value="InterPro"/>
</dbReference>
<comment type="catalytic activity">
    <reaction evidence="1">
        <text>ATP + protein L-histidine = ADP + protein N-phospho-L-histidine.</text>
        <dbReference type="EC" id="2.7.13.3"/>
    </reaction>
</comment>
<evidence type="ECO:0000256" key="4">
    <source>
        <dbReference type="ARBA" id="ARBA00022679"/>
    </source>
</evidence>
<dbReference type="PROSITE" id="PS50113">
    <property type="entry name" value="PAC"/>
    <property type="match status" value="1"/>
</dbReference>
<feature type="coiled-coil region" evidence="6">
    <location>
        <begin position="386"/>
        <end position="413"/>
    </location>
</feature>
<evidence type="ECO:0000313" key="9">
    <source>
        <dbReference type="EMBL" id="KKL69336.1"/>
    </source>
</evidence>
<dbReference type="Pfam" id="PF13426">
    <property type="entry name" value="PAS_9"/>
    <property type="match status" value="2"/>
</dbReference>
<evidence type="ECO:0000259" key="7">
    <source>
        <dbReference type="PROSITE" id="PS50112"/>
    </source>
</evidence>
<dbReference type="EC" id="2.7.13.3" evidence="2"/>
<evidence type="ECO:0000256" key="1">
    <source>
        <dbReference type="ARBA" id="ARBA00000085"/>
    </source>
</evidence>
<dbReference type="Gene3D" id="1.10.287.130">
    <property type="match status" value="1"/>
</dbReference>
<name>A0A0F9ESU5_9ZZZZ</name>
<evidence type="ECO:0000256" key="5">
    <source>
        <dbReference type="ARBA" id="ARBA00022777"/>
    </source>
</evidence>
<keyword evidence="6" id="KW-0175">Coiled coil</keyword>
<evidence type="ECO:0000259" key="8">
    <source>
        <dbReference type="PROSITE" id="PS50113"/>
    </source>
</evidence>
<gene>
    <name evidence="9" type="ORF">LCGC14_2115970</name>
</gene>
<dbReference type="AlphaFoldDB" id="A0A0F9ESU5"/>
<dbReference type="SMART" id="SM00091">
    <property type="entry name" value="PAS"/>
    <property type="match status" value="4"/>
</dbReference>
<dbReference type="InterPro" id="IPR013656">
    <property type="entry name" value="PAS_4"/>
</dbReference>
<dbReference type="InterPro" id="IPR000014">
    <property type="entry name" value="PAS"/>
</dbReference>
<protein>
    <recommendedName>
        <fullName evidence="2">histidine kinase</fullName>
        <ecNumber evidence="2">2.7.13.3</ecNumber>
    </recommendedName>
</protein>
<feature type="coiled-coil region" evidence="6">
    <location>
        <begin position="136"/>
        <end position="163"/>
    </location>
</feature>
<dbReference type="InterPro" id="IPR052162">
    <property type="entry name" value="Sensor_kinase/Photoreceptor"/>
</dbReference>
<dbReference type="SUPFAM" id="SSF55785">
    <property type="entry name" value="PYP-like sensor domain (PAS domain)"/>
    <property type="match status" value="5"/>
</dbReference>
<organism evidence="9">
    <name type="scientific">marine sediment metagenome</name>
    <dbReference type="NCBI Taxonomy" id="412755"/>
    <lineage>
        <taxon>unclassified sequences</taxon>
        <taxon>metagenomes</taxon>
        <taxon>ecological metagenomes</taxon>
    </lineage>
</organism>
<dbReference type="Pfam" id="PF08447">
    <property type="entry name" value="PAS_3"/>
    <property type="match status" value="1"/>
</dbReference>
<dbReference type="PANTHER" id="PTHR43304">
    <property type="entry name" value="PHYTOCHROME-LIKE PROTEIN CPH1"/>
    <property type="match status" value="1"/>
</dbReference>
<sequence length="672" mass="77948">KTERRFRSLIEQTTDAVFCYEYNPSIPINLPLEDQVKRLYDGVLVDCNLICARAYGADRIEDVIGRKLTDLFGTIPKSLDKLFRDMIEGGYSIVDGVGIEKLPNGEERYFLNNGHSVIENHKLVRVWGTFRDITDRKKNEKKFKESEKKLKESEEKFRNITEQSLMGICIAQDNQFKYINKAYADIFGYTDEEMMKWGIQDAIKAIYPDDREFAIEQLTKKQKGEKDAVTHYQYRGVKKSGEIIWVDQFSKTIIFEGKPADFIMLIDITQRKNVEKKLHDERDLIYALLDNHPDFIYFKDNRARFQHISKRFCDFFGRRMEDIIGKTDLELFPEEIAMQTHSEDLNIIRTGIPIINKEENSGDTWVLTTKMPWFDKEGNIKGLFGISRDITDLKEAERNIKESEVKFRGIMNSIPDQVCILDRSLDILYINSVTEEIYGPSALGSKCYQIYHGLDEPCSDCQVRRTFEDSEVHNKECIRRMGEESRYCWCVSNVFERDEEERPISVVEVSRDITDRKKIEQELKVSEEKYRLLFDNSPIGIGLSTIEGKVLDSNDAMVELTGFSVEDLNKVGAPSIYVDPKERSRILKVLHEEGKLHDYEIKLRRIDNSEFFGSISFDLIELGGKKIIQTSLTDITKSKTAESELIKLNNLKSELLRRTSHELKTPLVSIKG</sequence>
<dbReference type="InterPro" id="IPR013655">
    <property type="entry name" value="PAS_fold_3"/>
</dbReference>
<feature type="domain" description="PAS" evidence="7">
    <location>
        <begin position="526"/>
        <end position="592"/>
    </location>
</feature>
<dbReference type="InterPro" id="IPR003661">
    <property type="entry name" value="HisK_dim/P_dom"/>
</dbReference>
<dbReference type="PANTHER" id="PTHR43304:SF1">
    <property type="entry name" value="PAC DOMAIN-CONTAINING PROTEIN"/>
    <property type="match status" value="1"/>
</dbReference>
<dbReference type="PROSITE" id="PS50112">
    <property type="entry name" value="PAS"/>
    <property type="match status" value="3"/>
</dbReference>
<keyword evidence="3" id="KW-0597">Phosphoprotein</keyword>
<evidence type="ECO:0000256" key="2">
    <source>
        <dbReference type="ARBA" id="ARBA00012438"/>
    </source>
</evidence>
<feature type="domain" description="PAS" evidence="7">
    <location>
        <begin position="178"/>
        <end position="225"/>
    </location>
</feature>
<dbReference type="SMART" id="SM00086">
    <property type="entry name" value="PAC"/>
    <property type="match status" value="4"/>
</dbReference>
<dbReference type="NCBIfam" id="TIGR00229">
    <property type="entry name" value="sensory_box"/>
    <property type="match status" value="4"/>
</dbReference>
<dbReference type="Pfam" id="PF08448">
    <property type="entry name" value="PAS_4"/>
    <property type="match status" value="2"/>
</dbReference>